<evidence type="ECO:0000313" key="1">
    <source>
        <dbReference type="EMBL" id="KAI8554516.1"/>
    </source>
</evidence>
<sequence length="167" mass="18253">MIDELHLIGGQGGPIVEVIVSRMRYMANQAENKIRIVALSTSLANAKDLGEWIGATSNALFNFPPGVRPIGKPAIVFVPTRKHARYTAEDLMMYSSVDSGEKPMFLLQSGEKLEPFLSRIKEPMLSGTLRYGVGYLHEGLSSTDQDIVKTLFETGGIQVCVMSSAMC</sequence>
<dbReference type="Proteomes" id="UP001062846">
    <property type="component" value="Chromosome 5"/>
</dbReference>
<comment type="caution">
    <text evidence="1">The sequence shown here is derived from an EMBL/GenBank/DDBJ whole genome shotgun (WGS) entry which is preliminary data.</text>
</comment>
<proteinExistence type="predicted"/>
<dbReference type="EMBL" id="CM046392">
    <property type="protein sequence ID" value="KAI8554516.1"/>
    <property type="molecule type" value="Genomic_DNA"/>
</dbReference>
<keyword evidence="2" id="KW-1185">Reference proteome</keyword>
<reference evidence="1" key="1">
    <citation type="submission" date="2022-02" db="EMBL/GenBank/DDBJ databases">
        <title>Plant Genome Project.</title>
        <authorList>
            <person name="Zhang R.-G."/>
        </authorList>
    </citation>
    <scope>NUCLEOTIDE SEQUENCE</scope>
    <source>
        <strain evidence="1">AT1</strain>
    </source>
</reference>
<gene>
    <name evidence="1" type="ORF">RHMOL_Rhmol05G0105100</name>
</gene>
<accession>A0ACC0NMN0</accession>
<protein>
    <submittedName>
        <fullName evidence="1">Uncharacterized protein</fullName>
    </submittedName>
</protein>
<evidence type="ECO:0000313" key="2">
    <source>
        <dbReference type="Proteomes" id="UP001062846"/>
    </source>
</evidence>
<name>A0ACC0NMN0_RHOML</name>
<organism evidence="1 2">
    <name type="scientific">Rhododendron molle</name>
    <name type="common">Chinese azalea</name>
    <name type="synonym">Azalea mollis</name>
    <dbReference type="NCBI Taxonomy" id="49168"/>
    <lineage>
        <taxon>Eukaryota</taxon>
        <taxon>Viridiplantae</taxon>
        <taxon>Streptophyta</taxon>
        <taxon>Embryophyta</taxon>
        <taxon>Tracheophyta</taxon>
        <taxon>Spermatophyta</taxon>
        <taxon>Magnoliopsida</taxon>
        <taxon>eudicotyledons</taxon>
        <taxon>Gunneridae</taxon>
        <taxon>Pentapetalae</taxon>
        <taxon>asterids</taxon>
        <taxon>Ericales</taxon>
        <taxon>Ericaceae</taxon>
        <taxon>Ericoideae</taxon>
        <taxon>Rhodoreae</taxon>
        <taxon>Rhododendron</taxon>
    </lineage>
</organism>